<gene>
    <name evidence="2" type="ORF">GALL_286080</name>
</gene>
<organism evidence="2">
    <name type="scientific">mine drainage metagenome</name>
    <dbReference type="NCBI Taxonomy" id="410659"/>
    <lineage>
        <taxon>unclassified sequences</taxon>
        <taxon>metagenomes</taxon>
        <taxon>ecological metagenomes</taxon>
    </lineage>
</organism>
<feature type="region of interest" description="Disordered" evidence="1">
    <location>
        <begin position="193"/>
        <end position="237"/>
    </location>
</feature>
<proteinExistence type="predicted"/>
<comment type="caution">
    <text evidence="2">The sequence shown here is derived from an EMBL/GenBank/DDBJ whole genome shotgun (WGS) entry which is preliminary data.</text>
</comment>
<feature type="compositionally biased region" description="Basic and acidic residues" evidence="1">
    <location>
        <begin position="137"/>
        <end position="148"/>
    </location>
</feature>
<evidence type="ECO:0000256" key="1">
    <source>
        <dbReference type="SAM" id="MobiDB-lite"/>
    </source>
</evidence>
<sequence>MAQFVGRLRVALELELDLRNLDLQGPQLQLRLQPGADALVHQLDDAAALLQRVAQQRALGIEPRQSKVGLRDLRREYDARGLRAGLGGTCAADRGGQRGVVATEQVQRPAALQHRLVDAEHRAAIRAVDVVGAEQFAHRADRSTDRRQQRGVRRGGAGGGLAHARRGGLQVGVAGQRLRLQRVELRVAVTRPPVAARERGRASLQAQRVGLDQGRRRPQRAGAGAAGEQRDGADGGE</sequence>
<reference evidence="2" key="1">
    <citation type="submission" date="2016-10" db="EMBL/GenBank/DDBJ databases">
        <title>Sequence of Gallionella enrichment culture.</title>
        <authorList>
            <person name="Poehlein A."/>
            <person name="Muehling M."/>
            <person name="Daniel R."/>
        </authorList>
    </citation>
    <scope>NUCLEOTIDE SEQUENCE</scope>
</reference>
<accession>A0A1J5RMZ1</accession>
<dbReference type="AlphaFoldDB" id="A0A1J5RMZ1"/>
<feature type="region of interest" description="Disordered" evidence="1">
    <location>
        <begin position="137"/>
        <end position="164"/>
    </location>
</feature>
<protein>
    <submittedName>
        <fullName evidence="2">Uncharacterized protein</fullName>
    </submittedName>
</protein>
<name>A0A1J5RMZ1_9ZZZZ</name>
<dbReference type="EMBL" id="MLJW01000328">
    <property type="protein sequence ID" value="OIQ89477.1"/>
    <property type="molecule type" value="Genomic_DNA"/>
</dbReference>
<evidence type="ECO:0000313" key="2">
    <source>
        <dbReference type="EMBL" id="OIQ89477.1"/>
    </source>
</evidence>
<feature type="compositionally biased region" description="Basic and acidic residues" evidence="1">
    <location>
        <begin position="228"/>
        <end position="237"/>
    </location>
</feature>